<organism evidence="1 2">
    <name type="scientific">Glaciihabitans tibetensis</name>
    <dbReference type="NCBI Taxonomy" id="1266600"/>
    <lineage>
        <taxon>Bacteria</taxon>
        <taxon>Bacillati</taxon>
        <taxon>Actinomycetota</taxon>
        <taxon>Actinomycetes</taxon>
        <taxon>Micrococcales</taxon>
        <taxon>Microbacteriaceae</taxon>
        <taxon>Glaciihabitans</taxon>
    </lineage>
</organism>
<dbReference type="AlphaFoldDB" id="A0A2T0VC06"/>
<evidence type="ECO:0000313" key="2">
    <source>
        <dbReference type="Proteomes" id="UP000237983"/>
    </source>
</evidence>
<evidence type="ECO:0000313" key="1">
    <source>
        <dbReference type="EMBL" id="PRY67700.1"/>
    </source>
</evidence>
<dbReference type="OrthoDB" id="6691177at2"/>
<dbReference type="Proteomes" id="UP000237983">
    <property type="component" value="Unassembled WGS sequence"/>
</dbReference>
<keyword evidence="2" id="KW-1185">Reference proteome</keyword>
<reference evidence="1 2" key="1">
    <citation type="submission" date="2018-03" db="EMBL/GenBank/DDBJ databases">
        <title>Genomic Encyclopedia of Type Strains, Phase III (KMG-III): the genomes of soil and plant-associated and newly described type strains.</title>
        <authorList>
            <person name="Whitman W."/>
        </authorList>
    </citation>
    <scope>NUCLEOTIDE SEQUENCE [LARGE SCALE GENOMIC DNA]</scope>
    <source>
        <strain evidence="1 2">CGMCC 1.12484</strain>
    </source>
</reference>
<dbReference type="EMBL" id="PVTL01000006">
    <property type="protein sequence ID" value="PRY67700.1"/>
    <property type="molecule type" value="Genomic_DNA"/>
</dbReference>
<dbReference type="RefSeq" id="WP_106213481.1">
    <property type="nucleotide sequence ID" value="NZ_PVTL01000006.1"/>
</dbReference>
<name>A0A2T0VC06_9MICO</name>
<accession>A0A2T0VC06</accession>
<comment type="caution">
    <text evidence="1">The sequence shown here is derived from an EMBL/GenBank/DDBJ whole genome shotgun (WGS) entry which is preliminary data.</text>
</comment>
<gene>
    <name evidence="1" type="ORF">B0I08_106308</name>
</gene>
<protein>
    <submittedName>
        <fullName evidence="1">Uncharacterized protein</fullName>
    </submittedName>
</protein>
<sequence length="319" mass="35909">MPRITADFRISGPVDFLDVNVERDNLLFIDPSAIRVASRTGDRYGLAADAALTQFFDGILVNLRSAAPADHVSGEQSLQHFRELSATRLGMSSKGTQGHGAAEKLGTQIWNELLGNPLCQLAVATLKYVEDIPLFVDRIDKDVTSDITARIVLETLEQFTSDMMAKHPEFHTRRPTTTMETTYWNSARATWESKTLTLPVADGKPLLLVPKWFANYKIQMTYGQYYGVAVLDYVKWENLVKVVRRKEIFSRPRFTKKELKTTSAFAPSRTTSANQTARILEKDGTDVLGTYRAERQSSFLALTDDQLEFHLSRKPGPRS</sequence>
<proteinExistence type="predicted"/>